<dbReference type="InterPro" id="IPR020845">
    <property type="entry name" value="AMP-binding_CS"/>
</dbReference>
<dbReference type="Gene3D" id="3.40.50.12780">
    <property type="entry name" value="N-terminal domain of ligase-like"/>
    <property type="match status" value="1"/>
</dbReference>
<keyword evidence="4" id="KW-1185">Reference proteome</keyword>
<evidence type="ECO:0000313" key="3">
    <source>
        <dbReference type="EMBL" id="NYE95534.1"/>
    </source>
</evidence>
<comment type="caution">
    <text evidence="3">The sequence shown here is derived from an EMBL/GenBank/DDBJ whole genome shotgun (WGS) entry which is preliminary data.</text>
</comment>
<evidence type="ECO:0000259" key="2">
    <source>
        <dbReference type="Pfam" id="PF13193"/>
    </source>
</evidence>
<protein>
    <submittedName>
        <fullName evidence="3">O-succinylbenzoic acid--CoA ligase</fullName>
        <ecNumber evidence="3">6.2.1.26</ecNumber>
    </submittedName>
</protein>
<dbReference type="InterPro" id="IPR000873">
    <property type="entry name" value="AMP-dep_synth/lig_dom"/>
</dbReference>
<dbReference type="InterPro" id="IPR050237">
    <property type="entry name" value="ATP-dep_AMP-bd_enzyme"/>
</dbReference>
<dbReference type="AlphaFoldDB" id="A0A7Y9LU06"/>
<gene>
    <name evidence="3" type="ORF">FHU41_001784</name>
</gene>
<dbReference type="Pfam" id="PF13193">
    <property type="entry name" value="AMP-binding_C"/>
    <property type="match status" value="1"/>
</dbReference>
<dbReference type="PROSITE" id="PS00455">
    <property type="entry name" value="AMP_BINDING"/>
    <property type="match status" value="1"/>
</dbReference>
<dbReference type="EC" id="6.2.1.26" evidence="3"/>
<accession>A0A7Y9LU06</accession>
<reference evidence="3 4" key="1">
    <citation type="submission" date="2020-07" db="EMBL/GenBank/DDBJ databases">
        <title>Sequencing the genomes of 1000 actinobacteria strains.</title>
        <authorList>
            <person name="Klenk H.-P."/>
        </authorList>
    </citation>
    <scope>NUCLEOTIDE SEQUENCE [LARGE SCALE GENOMIC DNA]</scope>
    <source>
        <strain evidence="3 4">DSM 102047</strain>
    </source>
</reference>
<dbReference type="Proteomes" id="UP000521748">
    <property type="component" value="Unassembled WGS sequence"/>
</dbReference>
<dbReference type="Gene3D" id="3.30.300.30">
    <property type="match status" value="1"/>
</dbReference>
<feature type="domain" description="AMP-dependent synthetase/ligase" evidence="1">
    <location>
        <begin position="31"/>
        <end position="209"/>
    </location>
</feature>
<sequence>MNTQELLTALAAALADEGPAVKISPDGVELIEAPEGIALVVGTSGSTGAPKQTMLSVDALAASSMATALALGGEGQWLLALPVFYVAGAQVLIRSLFAGTRPAELHGDFSPESFSAAATEMTDPIRYTSLVPTQLARLLDAPESWPALRRFNAVLLGGAPASEQLLARARELGIKVVTTYGSAETCGGCVYDGDPLEGVELALRPDSAGQQVIWLGGAVLAEGYLDDPARTAETFQTFDNTRWYRTSDLGEWDERGALRVLGRADDVLITGGLKVSAQAVADSLRGIEGVHEAFVTGLEDAEWGQKVVAAVVSELAESALHQAAAGILAPHAVPKTFLLLKELPLLPQGKIDRQSLLEQLQAKDRGK</sequence>
<name>A0A7Y9LU06_9MICC</name>
<dbReference type="Pfam" id="PF00501">
    <property type="entry name" value="AMP-binding"/>
    <property type="match status" value="1"/>
</dbReference>
<feature type="domain" description="AMP-binding enzyme C-terminal" evidence="2">
    <location>
        <begin position="286"/>
        <end position="350"/>
    </location>
</feature>
<organism evidence="3 4">
    <name type="scientific">Psychromicrobium silvestre</name>
    <dbReference type="NCBI Taxonomy" id="1645614"/>
    <lineage>
        <taxon>Bacteria</taxon>
        <taxon>Bacillati</taxon>
        <taxon>Actinomycetota</taxon>
        <taxon>Actinomycetes</taxon>
        <taxon>Micrococcales</taxon>
        <taxon>Micrococcaceae</taxon>
        <taxon>Psychromicrobium</taxon>
    </lineage>
</organism>
<evidence type="ECO:0000259" key="1">
    <source>
        <dbReference type="Pfam" id="PF00501"/>
    </source>
</evidence>
<dbReference type="RefSeq" id="WP_179389305.1">
    <property type="nucleotide sequence ID" value="NZ_JACBYQ010000002.1"/>
</dbReference>
<dbReference type="EMBL" id="JACBYQ010000002">
    <property type="protein sequence ID" value="NYE95534.1"/>
    <property type="molecule type" value="Genomic_DNA"/>
</dbReference>
<dbReference type="PANTHER" id="PTHR43767:SF1">
    <property type="entry name" value="NONRIBOSOMAL PEPTIDE SYNTHASE PES1 (EUROFUNG)-RELATED"/>
    <property type="match status" value="1"/>
</dbReference>
<proteinExistence type="predicted"/>
<dbReference type="InterPro" id="IPR045851">
    <property type="entry name" value="AMP-bd_C_sf"/>
</dbReference>
<dbReference type="GO" id="GO:0008756">
    <property type="term" value="F:o-succinylbenzoate-CoA ligase activity"/>
    <property type="evidence" value="ECO:0007669"/>
    <property type="project" value="UniProtKB-EC"/>
</dbReference>
<keyword evidence="3" id="KW-0436">Ligase</keyword>
<dbReference type="SUPFAM" id="SSF56801">
    <property type="entry name" value="Acetyl-CoA synthetase-like"/>
    <property type="match status" value="1"/>
</dbReference>
<dbReference type="PANTHER" id="PTHR43767">
    <property type="entry name" value="LONG-CHAIN-FATTY-ACID--COA LIGASE"/>
    <property type="match status" value="1"/>
</dbReference>
<evidence type="ECO:0000313" key="4">
    <source>
        <dbReference type="Proteomes" id="UP000521748"/>
    </source>
</evidence>
<dbReference type="InterPro" id="IPR025110">
    <property type="entry name" value="AMP-bd_C"/>
</dbReference>
<dbReference type="InterPro" id="IPR042099">
    <property type="entry name" value="ANL_N_sf"/>
</dbReference>